<evidence type="ECO:0000313" key="3">
    <source>
        <dbReference type="EMBL" id="KAK1414256.1"/>
    </source>
</evidence>
<feature type="region of interest" description="Disordered" evidence="1">
    <location>
        <begin position="547"/>
        <end position="597"/>
    </location>
</feature>
<dbReference type="Proteomes" id="UP001229421">
    <property type="component" value="Unassembled WGS sequence"/>
</dbReference>
<proteinExistence type="predicted"/>
<accession>A0AAD8NMW3</accession>
<reference evidence="3" key="1">
    <citation type="journal article" date="2023" name="bioRxiv">
        <title>Improved chromosome-level genome assembly for marigold (Tagetes erecta).</title>
        <authorList>
            <person name="Jiang F."/>
            <person name="Yuan L."/>
            <person name="Wang S."/>
            <person name="Wang H."/>
            <person name="Xu D."/>
            <person name="Wang A."/>
            <person name="Fan W."/>
        </authorList>
    </citation>
    <scope>NUCLEOTIDE SEQUENCE</scope>
    <source>
        <strain evidence="3">WSJ</strain>
        <tissue evidence="3">Leaf</tissue>
    </source>
</reference>
<evidence type="ECO:0000313" key="4">
    <source>
        <dbReference type="Proteomes" id="UP001229421"/>
    </source>
</evidence>
<feature type="compositionally biased region" description="Polar residues" evidence="1">
    <location>
        <begin position="128"/>
        <end position="141"/>
    </location>
</feature>
<comment type="caution">
    <text evidence="3">The sequence shown here is derived from an EMBL/GenBank/DDBJ whole genome shotgun (WGS) entry which is preliminary data.</text>
</comment>
<feature type="compositionally biased region" description="Acidic residues" evidence="1">
    <location>
        <begin position="555"/>
        <end position="569"/>
    </location>
</feature>
<feature type="compositionally biased region" description="Polar residues" evidence="1">
    <location>
        <begin position="102"/>
        <end position="113"/>
    </location>
</feature>
<feature type="compositionally biased region" description="Polar residues" evidence="1">
    <location>
        <begin position="78"/>
        <end position="87"/>
    </location>
</feature>
<feature type="compositionally biased region" description="Acidic residues" evidence="1">
    <location>
        <begin position="577"/>
        <end position="597"/>
    </location>
</feature>
<feature type="compositionally biased region" description="Low complexity" evidence="1">
    <location>
        <begin position="57"/>
        <end position="73"/>
    </location>
</feature>
<evidence type="ECO:0000256" key="2">
    <source>
        <dbReference type="SAM" id="Phobius"/>
    </source>
</evidence>
<sequence length="597" mass="66442">MTRNKHHRKKTNNNCTSSSSSHTNTSSMFHVLGTINEDGSKKEETHDVKKQKHSSKSKSSGSGPPVVEPQVDVEQQHSTRLGSNSVGSEVPVVEPQDDTEQQHSTRLGSNSVGSEVPVVEPQDDTEQQHSTRLGSNSSGSGTCFLEIQPDRHPVIIDRYVEFARRSRSSDGNEDDQELDGRWSLKVLLKYLFVMVAVILTTLCISSMNSLHVSPTDLIHGVNGSVTEGEGFGSMMLTRGYLNDREFDKGYKKRNQHELEDEEVGDLENVETAKNNEIEPVILVSEKMETLRVEDEIDVYVRLLGNLDSSGVNQESEILKPIVDENAGNEKRDQNDSSVSTKVLVAMQHEHQMDDEAGDLETVETDENISNERIEPVTLISEKMETFRVVDEIKGYIQLLGNLDSNGVNQESEILKPMVDDADGNKSMNENTNSVTKLAYFDPLFAAFSAIAVVIIASTSVLYCSMQTKISSPIDHINEVFDESSSVVSFDSKSSMRNQDACSSNQTNYFDFQQSTGDSPSHGSFTVEKKIVKKQIFNAHNPCKCDIRSDRSSTDDPFEFIDDDNDDDEASSVVSNEEHEEIDDDDDDDDSFEMFEVS</sequence>
<feature type="region of interest" description="Disordered" evidence="1">
    <location>
        <begin position="1"/>
        <end position="144"/>
    </location>
</feature>
<dbReference type="AlphaFoldDB" id="A0AAD8NMW3"/>
<protein>
    <submittedName>
        <fullName evidence="3">Uncharacterized protein</fullName>
    </submittedName>
</protein>
<feature type="compositionally biased region" description="Basic and acidic residues" evidence="1">
    <location>
        <begin position="38"/>
        <end position="48"/>
    </location>
</feature>
<keyword evidence="4" id="KW-1185">Reference proteome</keyword>
<name>A0AAD8NMW3_TARER</name>
<feature type="transmembrane region" description="Helical" evidence="2">
    <location>
        <begin position="187"/>
        <end position="207"/>
    </location>
</feature>
<keyword evidence="2" id="KW-0812">Transmembrane</keyword>
<feature type="compositionally biased region" description="Low complexity" evidence="1">
    <location>
        <begin position="12"/>
        <end position="27"/>
    </location>
</feature>
<keyword evidence="2" id="KW-0472">Membrane</keyword>
<evidence type="ECO:0000256" key="1">
    <source>
        <dbReference type="SAM" id="MobiDB-lite"/>
    </source>
</evidence>
<feature type="transmembrane region" description="Helical" evidence="2">
    <location>
        <begin position="443"/>
        <end position="463"/>
    </location>
</feature>
<gene>
    <name evidence="3" type="ORF">QVD17_29999</name>
</gene>
<feature type="compositionally biased region" description="Basic residues" evidence="1">
    <location>
        <begin position="1"/>
        <end position="11"/>
    </location>
</feature>
<dbReference type="EMBL" id="JAUHHV010000008">
    <property type="protein sequence ID" value="KAK1414256.1"/>
    <property type="molecule type" value="Genomic_DNA"/>
</dbReference>
<keyword evidence="2" id="KW-1133">Transmembrane helix</keyword>
<organism evidence="3 4">
    <name type="scientific">Tagetes erecta</name>
    <name type="common">African marigold</name>
    <dbReference type="NCBI Taxonomy" id="13708"/>
    <lineage>
        <taxon>Eukaryota</taxon>
        <taxon>Viridiplantae</taxon>
        <taxon>Streptophyta</taxon>
        <taxon>Embryophyta</taxon>
        <taxon>Tracheophyta</taxon>
        <taxon>Spermatophyta</taxon>
        <taxon>Magnoliopsida</taxon>
        <taxon>eudicotyledons</taxon>
        <taxon>Gunneridae</taxon>
        <taxon>Pentapetalae</taxon>
        <taxon>asterids</taxon>
        <taxon>campanulids</taxon>
        <taxon>Asterales</taxon>
        <taxon>Asteraceae</taxon>
        <taxon>Asteroideae</taxon>
        <taxon>Heliantheae alliance</taxon>
        <taxon>Tageteae</taxon>
        <taxon>Tagetes</taxon>
    </lineage>
</organism>